<keyword evidence="2" id="KW-1185">Reference proteome</keyword>
<accession>A0AA39T3Q5</accession>
<dbReference type="EMBL" id="JAUEPS010000009">
    <property type="protein sequence ID" value="KAK0462266.1"/>
    <property type="molecule type" value="Genomic_DNA"/>
</dbReference>
<dbReference type="GeneID" id="85360522"/>
<sequence>MATRSWIPPPLPAASHPTLASRNMHHSSVYPLNAMAVIYWLPISTPTFSRSHHPPIIM</sequence>
<reference evidence="1" key="1">
    <citation type="submission" date="2023-06" db="EMBL/GenBank/DDBJ databases">
        <authorList>
            <consortium name="Lawrence Berkeley National Laboratory"/>
            <person name="Ahrendt S."/>
            <person name="Sahu N."/>
            <person name="Indic B."/>
            <person name="Wong-Bajracharya J."/>
            <person name="Merenyi Z."/>
            <person name="Ke H.-M."/>
            <person name="Monk M."/>
            <person name="Kocsube S."/>
            <person name="Drula E."/>
            <person name="Lipzen A."/>
            <person name="Balint B."/>
            <person name="Henrissat B."/>
            <person name="Andreopoulos B."/>
            <person name="Martin F.M."/>
            <person name="Harder C.B."/>
            <person name="Rigling D."/>
            <person name="Ford K.L."/>
            <person name="Foster G.D."/>
            <person name="Pangilinan J."/>
            <person name="Papanicolaou A."/>
            <person name="Barry K."/>
            <person name="LaButti K."/>
            <person name="Viragh M."/>
            <person name="Koriabine M."/>
            <person name="Yan M."/>
            <person name="Riley R."/>
            <person name="Champramary S."/>
            <person name="Plett K.L."/>
            <person name="Tsai I.J."/>
            <person name="Slot J."/>
            <person name="Sipos G."/>
            <person name="Plett J."/>
            <person name="Nagy L.G."/>
            <person name="Grigoriev I.V."/>
        </authorList>
    </citation>
    <scope>NUCLEOTIDE SEQUENCE</scope>
    <source>
        <strain evidence="1">CCBAS 213</strain>
    </source>
</reference>
<organism evidence="1 2">
    <name type="scientific">Armillaria tabescens</name>
    <name type="common">Ringless honey mushroom</name>
    <name type="synonym">Agaricus tabescens</name>
    <dbReference type="NCBI Taxonomy" id="1929756"/>
    <lineage>
        <taxon>Eukaryota</taxon>
        <taxon>Fungi</taxon>
        <taxon>Dikarya</taxon>
        <taxon>Basidiomycota</taxon>
        <taxon>Agaricomycotina</taxon>
        <taxon>Agaricomycetes</taxon>
        <taxon>Agaricomycetidae</taxon>
        <taxon>Agaricales</taxon>
        <taxon>Marasmiineae</taxon>
        <taxon>Physalacriaceae</taxon>
        <taxon>Desarmillaria</taxon>
    </lineage>
</organism>
<protein>
    <submittedName>
        <fullName evidence="1">Uncharacterized protein</fullName>
    </submittedName>
</protein>
<proteinExistence type="predicted"/>
<evidence type="ECO:0000313" key="2">
    <source>
        <dbReference type="Proteomes" id="UP001175211"/>
    </source>
</evidence>
<dbReference type="RefSeq" id="XP_060333878.1">
    <property type="nucleotide sequence ID" value="XM_060476974.1"/>
</dbReference>
<evidence type="ECO:0000313" key="1">
    <source>
        <dbReference type="EMBL" id="KAK0462266.1"/>
    </source>
</evidence>
<comment type="caution">
    <text evidence="1">The sequence shown here is derived from an EMBL/GenBank/DDBJ whole genome shotgun (WGS) entry which is preliminary data.</text>
</comment>
<dbReference type="AlphaFoldDB" id="A0AA39T3Q5"/>
<gene>
    <name evidence="1" type="ORF">EV420DRAFT_1639471</name>
</gene>
<name>A0AA39T3Q5_ARMTA</name>
<dbReference type="Proteomes" id="UP001175211">
    <property type="component" value="Unassembled WGS sequence"/>
</dbReference>